<dbReference type="PANTHER" id="PTHR10742:SF377">
    <property type="entry name" value="SPERMINE OXIDASE-LIKE"/>
    <property type="match status" value="1"/>
</dbReference>
<dbReference type="SUPFAM" id="SSF54373">
    <property type="entry name" value="FAD-linked reductases, C-terminal domain"/>
    <property type="match status" value="1"/>
</dbReference>
<dbReference type="EMBL" id="AFYH01068045">
    <property type="status" value="NOT_ANNOTATED_CDS"/>
    <property type="molecule type" value="Genomic_DNA"/>
</dbReference>
<dbReference type="Proteomes" id="UP000008672">
    <property type="component" value="Unassembled WGS sequence"/>
</dbReference>
<dbReference type="SUPFAM" id="SSF51905">
    <property type="entry name" value="FAD/NAD(P)-binding domain"/>
    <property type="match status" value="1"/>
</dbReference>
<organism evidence="5 6">
    <name type="scientific">Latimeria chalumnae</name>
    <name type="common">Coelacanth</name>
    <dbReference type="NCBI Taxonomy" id="7897"/>
    <lineage>
        <taxon>Eukaryota</taxon>
        <taxon>Metazoa</taxon>
        <taxon>Chordata</taxon>
        <taxon>Craniata</taxon>
        <taxon>Vertebrata</taxon>
        <taxon>Euteleostomi</taxon>
        <taxon>Coelacanthiformes</taxon>
        <taxon>Coelacanthidae</taxon>
        <taxon>Latimeria</taxon>
    </lineage>
</organism>
<keyword evidence="6" id="KW-1185">Reference proteome</keyword>
<reference evidence="6" key="1">
    <citation type="submission" date="2011-08" db="EMBL/GenBank/DDBJ databases">
        <title>The draft genome of Latimeria chalumnae.</title>
        <authorList>
            <person name="Di Palma F."/>
            <person name="Alfoldi J."/>
            <person name="Johnson J."/>
            <person name="Berlin A."/>
            <person name="Gnerre S."/>
            <person name="Jaffe D."/>
            <person name="MacCallum I."/>
            <person name="Young S."/>
            <person name="Walker B.J."/>
            <person name="Lander E."/>
            <person name="Lindblad-Toh K."/>
        </authorList>
    </citation>
    <scope>NUCLEOTIDE SEQUENCE [LARGE SCALE GENOMIC DNA]</scope>
    <source>
        <strain evidence="6">Wild caught</strain>
    </source>
</reference>
<reference evidence="5" key="2">
    <citation type="submission" date="2025-08" db="UniProtKB">
        <authorList>
            <consortium name="Ensembl"/>
        </authorList>
    </citation>
    <scope>IDENTIFICATION</scope>
</reference>
<dbReference type="Ensembl" id="ENSLACT00000015973.1">
    <property type="protein sequence ID" value="ENSLACP00000015863.1"/>
    <property type="gene ID" value="ENSLACG00000013970.1"/>
</dbReference>
<keyword evidence="3" id="KW-0274">FAD</keyword>
<keyword evidence="2" id="KW-0285">Flavoprotein</keyword>
<dbReference type="Pfam" id="PF01593">
    <property type="entry name" value="Amino_oxidase"/>
    <property type="match status" value="1"/>
</dbReference>
<protein>
    <submittedName>
        <fullName evidence="5">Zgc:66484</fullName>
    </submittedName>
</protein>
<dbReference type="InterPro" id="IPR050281">
    <property type="entry name" value="Flavin_monoamine_oxidase"/>
</dbReference>
<gene>
    <name evidence="5" type="primary">ZGC:66484</name>
</gene>
<proteinExistence type="predicted"/>
<sequence>IFLQFHRVMASGSAPSDPQVIIIGAGFSGLAAASTLVERGRKNVLVLEAMDRLGGRVYTVRPFGDDTIELGANWIHGQQGNPLYQLAKEQGLLAEEELHIAMCSPGCVTLQDYFFNEHGKQLETETAEKVCAYFGSLMRKAFDKDFDLKYSSWNLGDFLDQEFWSSGLSDFTDASRIFEWCKRSECTDEASSSLYDFSLSQLGTYKLLEGGVYNCLGPGGYQAILDILQRTLPLNTVLYNKPVRCIHWLDSPRTGSTSLTHPVRVVCEDGSEFLADHVIVTVSLGYLQDNALTLFDPQLPSRKLKAIARLGFGIVSKIFLEFDYRFWPEDCSGIQLLWDEGLEDKKHGEDWKKVWHKKICGFDEVARHDRVLCGWITGREAEYMENLDEKEVGEVCVRLLRDFTGWKVPSPRRVLRSTWWKNPYIRGSYTYIPVGIDAVKEQEILVEPLPSTQGGEPLQVLFAGEATHSQYYTTTHGAYLSGIREAERILRHY</sequence>
<dbReference type="STRING" id="7897.ENSLACP00000015863"/>
<dbReference type="PANTHER" id="PTHR10742">
    <property type="entry name" value="FLAVIN MONOAMINE OXIDASE"/>
    <property type="match status" value="1"/>
</dbReference>
<dbReference type="EMBL" id="AFYH01068046">
    <property type="status" value="NOT_ANNOTATED_CDS"/>
    <property type="molecule type" value="Genomic_DNA"/>
</dbReference>
<dbReference type="InterPro" id="IPR002937">
    <property type="entry name" value="Amino_oxidase"/>
</dbReference>
<dbReference type="InterPro" id="IPR036188">
    <property type="entry name" value="FAD/NAD-bd_sf"/>
</dbReference>
<dbReference type="HOGENOM" id="CLU_004498_2_3_1"/>
<dbReference type="GeneTree" id="ENSGT00940000167133"/>
<evidence type="ECO:0000256" key="1">
    <source>
        <dbReference type="ARBA" id="ARBA00001974"/>
    </source>
</evidence>
<dbReference type="GO" id="GO:0046592">
    <property type="term" value="F:polyamine oxidase activity"/>
    <property type="evidence" value="ECO:0007669"/>
    <property type="project" value="TreeGrafter"/>
</dbReference>
<dbReference type="Gene3D" id="3.50.50.60">
    <property type="entry name" value="FAD/NAD(P)-binding domain"/>
    <property type="match status" value="1"/>
</dbReference>
<dbReference type="Gene3D" id="3.90.660.10">
    <property type="match status" value="1"/>
</dbReference>
<dbReference type="eggNOG" id="KOG0685">
    <property type="taxonomic scope" value="Eukaryota"/>
</dbReference>
<evidence type="ECO:0000256" key="3">
    <source>
        <dbReference type="ARBA" id="ARBA00022827"/>
    </source>
</evidence>
<feature type="domain" description="Amine oxidase" evidence="4">
    <location>
        <begin position="27"/>
        <end position="490"/>
    </location>
</feature>
<name>H3B1U2_LATCH</name>
<evidence type="ECO:0000313" key="5">
    <source>
        <dbReference type="Ensembl" id="ENSLACP00000015863.1"/>
    </source>
</evidence>
<dbReference type="AlphaFoldDB" id="H3B1U2"/>
<accession>H3B1U2</accession>
<evidence type="ECO:0000259" key="4">
    <source>
        <dbReference type="Pfam" id="PF01593"/>
    </source>
</evidence>
<dbReference type="OMA" id="ASQIGYY"/>
<evidence type="ECO:0000256" key="2">
    <source>
        <dbReference type="ARBA" id="ARBA00022630"/>
    </source>
</evidence>
<reference evidence="5" key="3">
    <citation type="submission" date="2025-09" db="UniProtKB">
        <authorList>
            <consortium name="Ensembl"/>
        </authorList>
    </citation>
    <scope>IDENTIFICATION</scope>
</reference>
<dbReference type="InParanoid" id="H3B1U2"/>
<evidence type="ECO:0000313" key="6">
    <source>
        <dbReference type="Proteomes" id="UP000008672"/>
    </source>
</evidence>
<comment type="cofactor">
    <cofactor evidence="1">
        <name>FAD</name>
        <dbReference type="ChEBI" id="CHEBI:57692"/>
    </cofactor>
</comment>